<dbReference type="Proteomes" id="UP000615446">
    <property type="component" value="Unassembled WGS sequence"/>
</dbReference>
<gene>
    <name evidence="2" type="ORF">RCL2_000702600</name>
</gene>
<organism evidence="2 3">
    <name type="scientific">Rhizophagus clarus</name>
    <dbReference type="NCBI Taxonomy" id="94130"/>
    <lineage>
        <taxon>Eukaryota</taxon>
        <taxon>Fungi</taxon>
        <taxon>Fungi incertae sedis</taxon>
        <taxon>Mucoromycota</taxon>
        <taxon>Glomeromycotina</taxon>
        <taxon>Glomeromycetes</taxon>
        <taxon>Glomerales</taxon>
        <taxon>Glomeraceae</taxon>
        <taxon>Rhizophagus</taxon>
    </lineage>
</organism>
<feature type="transmembrane region" description="Helical" evidence="1">
    <location>
        <begin position="222"/>
        <end position="242"/>
    </location>
</feature>
<keyword evidence="1" id="KW-1133">Transmembrane helix</keyword>
<name>A0A8H3L6A8_9GLOM</name>
<feature type="transmembrane region" description="Helical" evidence="1">
    <location>
        <begin position="84"/>
        <end position="102"/>
    </location>
</feature>
<comment type="caution">
    <text evidence="2">The sequence shown here is derived from an EMBL/GenBank/DDBJ whole genome shotgun (WGS) entry which is preliminary data.</text>
</comment>
<dbReference type="NCBIfam" id="NF041646">
    <property type="entry name" value="VC0807_fam"/>
    <property type="match status" value="1"/>
</dbReference>
<feature type="transmembrane region" description="Helical" evidence="1">
    <location>
        <begin position="57"/>
        <end position="77"/>
    </location>
</feature>
<feature type="transmembrane region" description="Helical" evidence="1">
    <location>
        <begin position="189"/>
        <end position="210"/>
    </location>
</feature>
<keyword evidence="1" id="KW-0812">Transmembrane</keyword>
<reference evidence="2" key="1">
    <citation type="submission" date="2019-10" db="EMBL/GenBank/DDBJ databases">
        <title>Conservation and host-specific expression of non-tandemly repeated heterogenous ribosome RNA gene in arbuscular mycorrhizal fungi.</title>
        <authorList>
            <person name="Maeda T."/>
            <person name="Kobayashi Y."/>
            <person name="Nakagawa T."/>
            <person name="Ezawa T."/>
            <person name="Yamaguchi K."/>
            <person name="Bino T."/>
            <person name="Nishimoto Y."/>
            <person name="Shigenobu S."/>
            <person name="Kawaguchi M."/>
        </authorList>
    </citation>
    <scope>NUCLEOTIDE SEQUENCE</scope>
    <source>
        <strain evidence="2">HR1</strain>
    </source>
</reference>
<proteinExistence type="predicted"/>
<dbReference type="AlphaFoldDB" id="A0A8H3L6A8"/>
<keyword evidence="1" id="KW-0472">Membrane</keyword>
<evidence type="ECO:0000313" key="2">
    <source>
        <dbReference type="EMBL" id="GES79726.1"/>
    </source>
</evidence>
<dbReference type="OrthoDB" id="10043543at2759"/>
<evidence type="ECO:0000313" key="3">
    <source>
        <dbReference type="Proteomes" id="UP000615446"/>
    </source>
</evidence>
<sequence>MSNEGGHSSPAPILPSHKVEPTKKEKLMILLRIGTMLFFEIALPLILYYVLKNYIKDIWALIISGVPPFLVVVYGIISKRRIDILGAIIIISFIVSAIVSSLKNDTRIYLLRESTITGTIGLTFLLTLIPIKYGTFQMRPIIYYFAKDMQTGGSFGYTPTQRRNSGLSEDTTQRWELYWEKYAVFRRGFYFLTILWGVGLLLEVPARAIIVFKAPTTDSAVMWTNIVTYSWLGVLILINVLYSKRFKKRCTKIITEDIRANANQTSV</sequence>
<accession>A0A8H3L6A8</accession>
<evidence type="ECO:0000256" key="1">
    <source>
        <dbReference type="SAM" id="Phobius"/>
    </source>
</evidence>
<dbReference type="EMBL" id="BLAL01000044">
    <property type="protein sequence ID" value="GES79726.1"/>
    <property type="molecule type" value="Genomic_DNA"/>
</dbReference>
<feature type="transmembrane region" description="Helical" evidence="1">
    <location>
        <begin position="29"/>
        <end position="51"/>
    </location>
</feature>
<protein>
    <submittedName>
        <fullName evidence="2">Uncharacterized protein</fullName>
    </submittedName>
</protein>